<name>A0A371AZJ5_9FIRM</name>
<dbReference type="EMBL" id="QRCT01000009">
    <property type="protein sequence ID" value="RDU25015.1"/>
    <property type="molecule type" value="Genomic_DNA"/>
</dbReference>
<dbReference type="InterPro" id="IPR001279">
    <property type="entry name" value="Metallo-B-lactamas"/>
</dbReference>
<dbReference type="InterPro" id="IPR041712">
    <property type="entry name" value="DHPS-like_MBL-fold"/>
</dbReference>
<dbReference type="AlphaFoldDB" id="A0A371AZJ5"/>
<evidence type="ECO:0000313" key="3">
    <source>
        <dbReference type="Proteomes" id="UP000255036"/>
    </source>
</evidence>
<evidence type="ECO:0000313" key="2">
    <source>
        <dbReference type="EMBL" id="RDU25015.1"/>
    </source>
</evidence>
<dbReference type="PANTHER" id="PTHR13754:SF13">
    <property type="entry name" value="METALLO-BETA-LACTAMASE SUPERFAMILY PROTEIN (AFU_ORTHOLOGUE AFUA_3G07630)"/>
    <property type="match status" value="1"/>
</dbReference>
<dbReference type="Gene3D" id="3.60.15.10">
    <property type="entry name" value="Ribonuclease Z/Hydroxyacylglutathione hydrolase-like"/>
    <property type="match status" value="1"/>
</dbReference>
<dbReference type="Proteomes" id="UP000255036">
    <property type="component" value="Unassembled WGS sequence"/>
</dbReference>
<dbReference type="SUPFAM" id="SSF56281">
    <property type="entry name" value="Metallo-hydrolase/oxidoreductase"/>
    <property type="match status" value="1"/>
</dbReference>
<keyword evidence="2" id="KW-0378">Hydrolase</keyword>
<dbReference type="CDD" id="cd07713">
    <property type="entry name" value="DHPS-like_MBL-fold"/>
    <property type="match status" value="1"/>
</dbReference>
<proteinExistence type="predicted"/>
<feature type="domain" description="Metallo-beta-lactamase" evidence="1">
    <location>
        <begin position="23"/>
        <end position="249"/>
    </location>
</feature>
<dbReference type="SMART" id="SM00849">
    <property type="entry name" value="Lactamase_B"/>
    <property type="match status" value="1"/>
</dbReference>
<dbReference type="InterPro" id="IPR036866">
    <property type="entry name" value="RibonucZ/Hydroxyglut_hydro"/>
</dbReference>
<dbReference type="PANTHER" id="PTHR13754">
    <property type="entry name" value="METALLO-BETA-LACTAMASE SUPERFAMILY PROTEIN"/>
    <property type="match status" value="1"/>
</dbReference>
<dbReference type="OrthoDB" id="9803916at2"/>
<reference evidence="2 3" key="1">
    <citation type="submission" date="2018-07" db="EMBL/GenBank/DDBJ databases">
        <title>Anaerosacharophilus polymeroproducens gen. nov. sp. nov., an anaerobic bacterium isolated from salt field.</title>
        <authorList>
            <person name="Kim W."/>
            <person name="Yang S.-H."/>
            <person name="Oh J."/>
            <person name="Lee J.-H."/>
            <person name="Kwon K.K."/>
        </authorList>
    </citation>
    <scope>NUCLEOTIDE SEQUENCE [LARGE SCALE GENOMIC DNA]</scope>
    <source>
        <strain evidence="2 3">MCWD5</strain>
    </source>
</reference>
<dbReference type="Pfam" id="PF00753">
    <property type="entry name" value="Lactamase_B"/>
    <property type="match status" value="1"/>
</dbReference>
<gene>
    <name evidence="2" type="ORF">DWV06_01960</name>
</gene>
<protein>
    <submittedName>
        <fullName evidence="2">MBL fold metallo-hydrolase</fullName>
    </submittedName>
</protein>
<organism evidence="2 3">
    <name type="scientific">Anaerosacchariphilus polymeriproducens</name>
    <dbReference type="NCBI Taxonomy" id="1812858"/>
    <lineage>
        <taxon>Bacteria</taxon>
        <taxon>Bacillati</taxon>
        <taxon>Bacillota</taxon>
        <taxon>Clostridia</taxon>
        <taxon>Lachnospirales</taxon>
        <taxon>Lachnospiraceae</taxon>
        <taxon>Anaerosacchariphilus</taxon>
    </lineage>
</organism>
<comment type="caution">
    <text evidence="2">The sequence shown here is derived from an EMBL/GenBank/DDBJ whole genome shotgun (WGS) entry which is preliminary data.</text>
</comment>
<dbReference type="RefSeq" id="WP_115480499.1">
    <property type="nucleotide sequence ID" value="NZ_QRCT01000009.1"/>
</dbReference>
<dbReference type="GO" id="GO:0016740">
    <property type="term" value="F:transferase activity"/>
    <property type="evidence" value="ECO:0007669"/>
    <property type="project" value="TreeGrafter"/>
</dbReference>
<evidence type="ECO:0000259" key="1">
    <source>
        <dbReference type="SMART" id="SM00849"/>
    </source>
</evidence>
<sequence>MELRITTLIENNPDDQNKLHYEHGLSLLIEIDGKRILFDTGQSGDFIQNSNKLNQDLTNLDYLLLSHGHYDHSGGFQKFVKEIHKVPQLIVGEEFFKPKYKKVSQNEYKFNGNSFDEEFIEQKNINLKKVYDEMENLTEHTFIFHHFRRNNDFEQRNSKFFIKVNSSYIPDDFDDEISLGIKTHKGLVVIVGCSHIGVINILGTIYEKVKMPIYAVIGGTHLVEADEVRIQKTIEAMRNFNIQKVAVSHCTGEEGIRCFRQEFKEQFFYNNTGRIIEI</sequence>
<dbReference type="GO" id="GO:0016787">
    <property type="term" value="F:hydrolase activity"/>
    <property type="evidence" value="ECO:0007669"/>
    <property type="project" value="UniProtKB-KW"/>
</dbReference>
<accession>A0A371AZJ5</accession>
<dbReference type="InterPro" id="IPR052926">
    <property type="entry name" value="Metallo-beta-lactamase_dom"/>
</dbReference>
<keyword evidence="3" id="KW-1185">Reference proteome</keyword>